<dbReference type="Proteomes" id="UP000176678">
    <property type="component" value="Unassembled WGS sequence"/>
</dbReference>
<sequence>MYTHHLPYSVAFFECLYQDTPPLFPREEREAMRHALEHVKHDAYITHEEFETTLIVFGRKLWPYQLAFLEFVAETEKRRADEFFASHVRAFPVLEGWFLEWKRGGGHAAQLFGGSWAHVGHLKPEERAALCEVLVETQRDVRNATAATVSGPEKESYQKRILECTVLAEAIEERLENLRRLADDEQEHPLLAAELRQSVRDFERGMAFLKKHTTFEHVCHTEARVPVRRKIIQSLSQ</sequence>
<dbReference type="EMBL" id="MGES01000022">
    <property type="protein sequence ID" value="OGL88892.1"/>
    <property type="molecule type" value="Genomic_DNA"/>
</dbReference>
<proteinExistence type="predicted"/>
<evidence type="ECO:0000313" key="1">
    <source>
        <dbReference type="EMBL" id="OGL88892.1"/>
    </source>
</evidence>
<organism evidence="1 2">
    <name type="scientific">Candidatus Uhrbacteria bacterium RIFCSPLOWO2_02_FULL_51_9</name>
    <dbReference type="NCBI Taxonomy" id="1802410"/>
    <lineage>
        <taxon>Bacteria</taxon>
        <taxon>Candidatus Uhriibacteriota</taxon>
    </lineage>
</organism>
<comment type="caution">
    <text evidence="1">The sequence shown here is derived from an EMBL/GenBank/DDBJ whole genome shotgun (WGS) entry which is preliminary data.</text>
</comment>
<gene>
    <name evidence="1" type="ORF">A3H75_02025</name>
</gene>
<dbReference type="AlphaFoldDB" id="A0A1F7VEC2"/>
<accession>A0A1F7VEC2</accession>
<reference evidence="1 2" key="1">
    <citation type="journal article" date="2016" name="Nat. Commun.">
        <title>Thousands of microbial genomes shed light on interconnected biogeochemical processes in an aquifer system.</title>
        <authorList>
            <person name="Anantharaman K."/>
            <person name="Brown C.T."/>
            <person name="Hug L.A."/>
            <person name="Sharon I."/>
            <person name="Castelle C.J."/>
            <person name="Probst A.J."/>
            <person name="Thomas B.C."/>
            <person name="Singh A."/>
            <person name="Wilkins M.J."/>
            <person name="Karaoz U."/>
            <person name="Brodie E.L."/>
            <person name="Williams K.H."/>
            <person name="Hubbard S.S."/>
            <person name="Banfield J.F."/>
        </authorList>
    </citation>
    <scope>NUCLEOTIDE SEQUENCE [LARGE SCALE GENOMIC DNA]</scope>
</reference>
<evidence type="ECO:0000313" key="2">
    <source>
        <dbReference type="Proteomes" id="UP000176678"/>
    </source>
</evidence>
<protein>
    <submittedName>
        <fullName evidence="1">Uncharacterized protein</fullName>
    </submittedName>
</protein>
<name>A0A1F7VEC2_9BACT</name>